<sequence length="65" mass="7234">MDRWLVALGRGPLAREDLGTLTGVFSAFPECLEVLGARCEVLGNRCDLCFLWTCLEGSPGYFHDR</sequence>
<protein>
    <submittedName>
        <fullName evidence="1">Uncharacterized protein</fullName>
    </submittedName>
</protein>
<name>A0A218Y1C3_PUNGR</name>
<reference evidence="2" key="1">
    <citation type="journal article" date="2017" name="Plant J.">
        <title>The pomegranate (Punica granatum L.) genome and the genomics of punicalagin biosynthesis.</title>
        <authorList>
            <person name="Qin G."/>
            <person name="Xu C."/>
            <person name="Ming R."/>
            <person name="Tang H."/>
            <person name="Guyot R."/>
            <person name="Kramer E.M."/>
            <person name="Hu Y."/>
            <person name="Yi X."/>
            <person name="Qi Y."/>
            <person name="Xu X."/>
            <person name="Gao Z."/>
            <person name="Pan H."/>
            <person name="Jian J."/>
            <person name="Tian Y."/>
            <person name="Yue Z."/>
            <person name="Xu Y."/>
        </authorList>
    </citation>
    <scope>NUCLEOTIDE SEQUENCE [LARGE SCALE GENOMIC DNA]</scope>
    <source>
        <strain evidence="2">cv. Dabenzi</strain>
    </source>
</reference>
<organism evidence="1 2">
    <name type="scientific">Punica granatum</name>
    <name type="common">Pomegranate</name>
    <dbReference type="NCBI Taxonomy" id="22663"/>
    <lineage>
        <taxon>Eukaryota</taxon>
        <taxon>Viridiplantae</taxon>
        <taxon>Streptophyta</taxon>
        <taxon>Embryophyta</taxon>
        <taxon>Tracheophyta</taxon>
        <taxon>Spermatophyta</taxon>
        <taxon>Magnoliopsida</taxon>
        <taxon>eudicotyledons</taxon>
        <taxon>Gunneridae</taxon>
        <taxon>Pentapetalae</taxon>
        <taxon>rosids</taxon>
        <taxon>malvids</taxon>
        <taxon>Myrtales</taxon>
        <taxon>Lythraceae</taxon>
        <taxon>Punica</taxon>
    </lineage>
</organism>
<gene>
    <name evidence="1" type="ORF">CDL15_Pgr010137</name>
</gene>
<dbReference type="AlphaFoldDB" id="A0A218Y1C3"/>
<evidence type="ECO:0000313" key="1">
    <source>
        <dbReference type="EMBL" id="OWM91107.1"/>
    </source>
</evidence>
<proteinExistence type="predicted"/>
<accession>A0A218Y1C3</accession>
<comment type="caution">
    <text evidence="1">The sequence shown here is derived from an EMBL/GenBank/DDBJ whole genome shotgun (WGS) entry which is preliminary data.</text>
</comment>
<dbReference type="Proteomes" id="UP000197138">
    <property type="component" value="Unassembled WGS sequence"/>
</dbReference>
<dbReference type="EMBL" id="MTKT01000329">
    <property type="protein sequence ID" value="OWM91107.1"/>
    <property type="molecule type" value="Genomic_DNA"/>
</dbReference>
<evidence type="ECO:0000313" key="2">
    <source>
        <dbReference type="Proteomes" id="UP000197138"/>
    </source>
</evidence>